<evidence type="ECO:0000313" key="2">
    <source>
        <dbReference type="EMBL" id="KAL0327546.1"/>
    </source>
</evidence>
<feature type="compositionally biased region" description="Polar residues" evidence="1">
    <location>
        <begin position="143"/>
        <end position="153"/>
    </location>
</feature>
<sequence length="213" mass="22806">MEHGKKYEFGDIQWYPSRHTAVYRYDDRLPINTSGDGVYDFVGFQSNFAIAKSVRASEQSAEAARNADVKCLLASSFLAYKKLTANGLKNNLIFTGYPVIGHQAKMQMSTRPKQPKTRSALGTQESKASSSTKRQPYSPPPASRTSYETSRNCATSTLTASAESTSTTASSSVSSPVRSLLGPAGGLGRRGLQLLSGGRGVDAEAESGHLGRS</sequence>
<gene>
    <name evidence="2" type="ORF">Sangu_1832600</name>
</gene>
<feature type="compositionally biased region" description="Low complexity" evidence="1">
    <location>
        <begin position="154"/>
        <end position="182"/>
    </location>
</feature>
<reference evidence="2" key="2">
    <citation type="journal article" date="2024" name="Plant">
        <title>Genomic evolution and insights into agronomic trait innovations of Sesamum species.</title>
        <authorList>
            <person name="Miao H."/>
            <person name="Wang L."/>
            <person name="Qu L."/>
            <person name="Liu H."/>
            <person name="Sun Y."/>
            <person name="Le M."/>
            <person name="Wang Q."/>
            <person name="Wei S."/>
            <person name="Zheng Y."/>
            <person name="Lin W."/>
            <person name="Duan Y."/>
            <person name="Cao H."/>
            <person name="Xiong S."/>
            <person name="Wang X."/>
            <person name="Wei L."/>
            <person name="Li C."/>
            <person name="Ma Q."/>
            <person name="Ju M."/>
            <person name="Zhao R."/>
            <person name="Li G."/>
            <person name="Mu C."/>
            <person name="Tian Q."/>
            <person name="Mei H."/>
            <person name="Zhang T."/>
            <person name="Gao T."/>
            <person name="Zhang H."/>
        </authorList>
    </citation>
    <scope>NUCLEOTIDE SEQUENCE</scope>
    <source>
        <strain evidence="2">G01</strain>
    </source>
</reference>
<dbReference type="AlphaFoldDB" id="A0AAW2MAP6"/>
<reference evidence="2" key="1">
    <citation type="submission" date="2020-06" db="EMBL/GenBank/DDBJ databases">
        <authorList>
            <person name="Li T."/>
            <person name="Hu X."/>
            <person name="Zhang T."/>
            <person name="Song X."/>
            <person name="Zhang H."/>
            <person name="Dai N."/>
            <person name="Sheng W."/>
            <person name="Hou X."/>
            <person name="Wei L."/>
        </authorList>
    </citation>
    <scope>NUCLEOTIDE SEQUENCE</scope>
    <source>
        <strain evidence="2">G01</strain>
        <tissue evidence="2">Leaf</tissue>
    </source>
</reference>
<proteinExistence type="predicted"/>
<protein>
    <submittedName>
        <fullName evidence="2">L-gulonolactone oxidase 3</fullName>
    </submittedName>
</protein>
<feature type="compositionally biased region" description="Polar residues" evidence="1">
    <location>
        <begin position="120"/>
        <end position="135"/>
    </location>
</feature>
<feature type="region of interest" description="Disordered" evidence="1">
    <location>
        <begin position="105"/>
        <end position="213"/>
    </location>
</feature>
<evidence type="ECO:0000256" key="1">
    <source>
        <dbReference type="SAM" id="MobiDB-lite"/>
    </source>
</evidence>
<accession>A0AAW2MAP6</accession>
<comment type="caution">
    <text evidence="2">The sequence shown here is derived from an EMBL/GenBank/DDBJ whole genome shotgun (WGS) entry which is preliminary data.</text>
</comment>
<organism evidence="2">
    <name type="scientific">Sesamum angustifolium</name>
    <dbReference type="NCBI Taxonomy" id="2727405"/>
    <lineage>
        <taxon>Eukaryota</taxon>
        <taxon>Viridiplantae</taxon>
        <taxon>Streptophyta</taxon>
        <taxon>Embryophyta</taxon>
        <taxon>Tracheophyta</taxon>
        <taxon>Spermatophyta</taxon>
        <taxon>Magnoliopsida</taxon>
        <taxon>eudicotyledons</taxon>
        <taxon>Gunneridae</taxon>
        <taxon>Pentapetalae</taxon>
        <taxon>asterids</taxon>
        <taxon>lamiids</taxon>
        <taxon>Lamiales</taxon>
        <taxon>Pedaliaceae</taxon>
        <taxon>Sesamum</taxon>
    </lineage>
</organism>
<name>A0AAW2MAP6_9LAMI</name>
<dbReference type="EMBL" id="JACGWK010000011">
    <property type="protein sequence ID" value="KAL0327546.1"/>
    <property type="molecule type" value="Genomic_DNA"/>
</dbReference>